<dbReference type="AlphaFoldDB" id="A0A0F9TJG1"/>
<dbReference type="EMBL" id="LAZR01000316">
    <property type="protein sequence ID" value="KKN75042.1"/>
    <property type="molecule type" value="Genomic_DNA"/>
</dbReference>
<proteinExistence type="predicted"/>
<protein>
    <submittedName>
        <fullName evidence="1">Uncharacterized protein</fullName>
    </submittedName>
</protein>
<gene>
    <name evidence="1" type="ORF">LCGC14_0384160</name>
</gene>
<evidence type="ECO:0000313" key="1">
    <source>
        <dbReference type="EMBL" id="KKN75042.1"/>
    </source>
</evidence>
<comment type="caution">
    <text evidence="1">The sequence shown here is derived from an EMBL/GenBank/DDBJ whole genome shotgun (WGS) entry which is preliminary data.</text>
</comment>
<reference evidence="1" key="1">
    <citation type="journal article" date="2015" name="Nature">
        <title>Complex archaea that bridge the gap between prokaryotes and eukaryotes.</title>
        <authorList>
            <person name="Spang A."/>
            <person name="Saw J.H."/>
            <person name="Jorgensen S.L."/>
            <person name="Zaremba-Niedzwiedzka K."/>
            <person name="Martijn J."/>
            <person name="Lind A.E."/>
            <person name="van Eijk R."/>
            <person name="Schleper C."/>
            <person name="Guy L."/>
            <person name="Ettema T.J."/>
        </authorList>
    </citation>
    <scope>NUCLEOTIDE SEQUENCE</scope>
</reference>
<accession>A0A0F9TJG1</accession>
<organism evidence="1">
    <name type="scientific">marine sediment metagenome</name>
    <dbReference type="NCBI Taxonomy" id="412755"/>
    <lineage>
        <taxon>unclassified sequences</taxon>
        <taxon>metagenomes</taxon>
        <taxon>ecological metagenomes</taxon>
    </lineage>
</organism>
<sequence length="79" mass="9437">MSRFNPDPRVLVMIEVEVVKTEFLWICPKCQKERTVRSRRQIVICKDCRLSFEVAGVTDRAPVDIIDINQFRRVKWEQD</sequence>
<name>A0A0F9TJG1_9ZZZZ</name>